<dbReference type="STRING" id="131310.A0A0N5A4D1"/>
<dbReference type="PROSITE" id="PS51864">
    <property type="entry name" value="ASTACIN"/>
    <property type="match status" value="1"/>
</dbReference>
<dbReference type="Proteomes" id="UP000038045">
    <property type="component" value="Unplaced"/>
</dbReference>
<evidence type="ECO:0000256" key="6">
    <source>
        <dbReference type="ARBA" id="ARBA00023157"/>
    </source>
</evidence>
<organism evidence="10 11">
    <name type="scientific">Parastrongyloides trichosuri</name>
    <name type="common">Possum-specific nematode worm</name>
    <dbReference type="NCBI Taxonomy" id="131310"/>
    <lineage>
        <taxon>Eukaryota</taxon>
        <taxon>Metazoa</taxon>
        <taxon>Ecdysozoa</taxon>
        <taxon>Nematoda</taxon>
        <taxon>Chromadorea</taxon>
        <taxon>Rhabditida</taxon>
        <taxon>Tylenchina</taxon>
        <taxon>Panagrolaimomorpha</taxon>
        <taxon>Strongyloidoidea</taxon>
        <taxon>Strongyloididae</taxon>
        <taxon>Parastrongyloides</taxon>
    </lineage>
</organism>
<keyword evidence="10" id="KW-1185">Reference proteome</keyword>
<feature type="binding site" evidence="7">
    <location>
        <position position="208"/>
    </location>
    <ligand>
        <name>Zn(2+)</name>
        <dbReference type="ChEBI" id="CHEBI:29105"/>
        <note>catalytic</note>
    </ligand>
</feature>
<evidence type="ECO:0000256" key="8">
    <source>
        <dbReference type="RuleBase" id="RU361183"/>
    </source>
</evidence>
<dbReference type="PRINTS" id="PR00480">
    <property type="entry name" value="ASTACIN"/>
</dbReference>
<keyword evidence="4 7" id="KW-0862">Zinc</keyword>
<accession>A0A0N5A4D1</accession>
<feature type="active site" evidence="7">
    <location>
        <position position="205"/>
    </location>
</feature>
<keyword evidence="2 7" id="KW-0479">Metal-binding</keyword>
<keyword evidence="6" id="KW-1015">Disulfide bond</keyword>
<dbReference type="WBParaSite" id="PTRK_0001648700.1">
    <property type="protein sequence ID" value="PTRK_0001648700.1"/>
    <property type="gene ID" value="PTRK_0001648700"/>
</dbReference>
<protein>
    <recommendedName>
        <fullName evidence="8">Metalloendopeptidase</fullName>
        <ecNumber evidence="8">3.4.24.-</ecNumber>
    </recommendedName>
</protein>
<dbReference type="SUPFAM" id="SSF55486">
    <property type="entry name" value="Metalloproteases ('zincins'), catalytic domain"/>
    <property type="match status" value="1"/>
</dbReference>
<dbReference type="GO" id="GO:0004222">
    <property type="term" value="F:metalloendopeptidase activity"/>
    <property type="evidence" value="ECO:0007669"/>
    <property type="project" value="UniProtKB-UniRule"/>
</dbReference>
<evidence type="ECO:0000259" key="9">
    <source>
        <dbReference type="PROSITE" id="PS51864"/>
    </source>
</evidence>
<evidence type="ECO:0000256" key="7">
    <source>
        <dbReference type="PROSITE-ProRule" id="PRU01211"/>
    </source>
</evidence>
<evidence type="ECO:0000256" key="5">
    <source>
        <dbReference type="ARBA" id="ARBA00023049"/>
    </source>
</evidence>
<feature type="binding site" evidence="7">
    <location>
        <position position="204"/>
    </location>
    <ligand>
        <name>Zn(2+)</name>
        <dbReference type="ChEBI" id="CHEBI:29105"/>
        <note>catalytic</note>
    </ligand>
</feature>
<comment type="caution">
    <text evidence="7">Lacks conserved residue(s) required for the propagation of feature annotation.</text>
</comment>
<evidence type="ECO:0000256" key="3">
    <source>
        <dbReference type="ARBA" id="ARBA00022801"/>
    </source>
</evidence>
<evidence type="ECO:0000256" key="1">
    <source>
        <dbReference type="ARBA" id="ARBA00022670"/>
    </source>
</evidence>
<keyword evidence="1 7" id="KW-0645">Protease</keyword>
<comment type="cofactor">
    <cofactor evidence="7 8">
        <name>Zn(2+)</name>
        <dbReference type="ChEBI" id="CHEBI:29105"/>
    </cofactor>
    <text evidence="7 8">Binds 1 zinc ion per subunit.</text>
</comment>
<dbReference type="SMART" id="SM00235">
    <property type="entry name" value="ZnMc"/>
    <property type="match status" value="1"/>
</dbReference>
<dbReference type="PANTHER" id="PTHR10127">
    <property type="entry name" value="DISCOIDIN, CUB, EGF, LAMININ , AND ZINC METALLOPROTEASE DOMAIN CONTAINING"/>
    <property type="match status" value="1"/>
</dbReference>
<name>A0A0N5A4D1_PARTI</name>
<reference evidence="11" key="1">
    <citation type="submission" date="2017-02" db="UniProtKB">
        <authorList>
            <consortium name="WormBaseParasite"/>
        </authorList>
    </citation>
    <scope>IDENTIFICATION</scope>
</reference>
<dbReference type="InterPro" id="IPR001506">
    <property type="entry name" value="Peptidase_M12A"/>
</dbReference>
<feature type="domain" description="Peptidase M12A" evidence="9">
    <location>
        <begin position="109"/>
        <end position="277"/>
    </location>
</feature>
<dbReference type="PANTHER" id="PTHR10127:SF780">
    <property type="entry name" value="METALLOENDOPEPTIDASE"/>
    <property type="match status" value="1"/>
</dbReference>
<proteinExistence type="predicted"/>
<evidence type="ECO:0000256" key="2">
    <source>
        <dbReference type="ARBA" id="ARBA00022723"/>
    </source>
</evidence>
<dbReference type="EC" id="3.4.24.-" evidence="8"/>
<keyword evidence="5 7" id="KW-0482">Metalloprotease</keyword>
<keyword evidence="3 7" id="KW-0378">Hydrolase</keyword>
<sequence>MKEIGEIELKKNNHTDYENKIDQIVTEEDDGEEYNNAIQYLNNSNLLANLTLAIEEKKQDKLNISEIKIDPRITSHLPQGDIILTNDELNILRSDIENDNSTNGKRTKRSIKISPRTEWKMPVNIYISKYSPFRNVTRIAISLIQNNTCIRFNESEDIIKWRQGINVLRNQDYCASQIGAKYADRPQAVMLAYECFQSIGQTQHELGHALGLYHEHTRIDRDQFVKIIENNIIPGEQINFKRDPEDISSTFNHSYDYSSVMQYPHFAFGKNNTTTIY</sequence>
<dbReference type="Gene3D" id="3.40.390.10">
    <property type="entry name" value="Collagenase (Catalytic Domain)"/>
    <property type="match status" value="1"/>
</dbReference>
<dbReference type="AlphaFoldDB" id="A0A0N5A4D1"/>
<dbReference type="GO" id="GO:0008270">
    <property type="term" value="F:zinc ion binding"/>
    <property type="evidence" value="ECO:0007669"/>
    <property type="project" value="UniProtKB-UniRule"/>
</dbReference>
<dbReference type="Pfam" id="PF01400">
    <property type="entry name" value="Astacin"/>
    <property type="match status" value="1"/>
</dbReference>
<dbReference type="InterPro" id="IPR024079">
    <property type="entry name" value="MetalloPept_cat_dom_sf"/>
</dbReference>
<feature type="binding site" evidence="7">
    <location>
        <position position="214"/>
    </location>
    <ligand>
        <name>Zn(2+)</name>
        <dbReference type="ChEBI" id="CHEBI:29105"/>
        <note>catalytic</note>
    </ligand>
</feature>
<dbReference type="GO" id="GO:0006508">
    <property type="term" value="P:proteolysis"/>
    <property type="evidence" value="ECO:0007669"/>
    <property type="project" value="UniProtKB-KW"/>
</dbReference>
<evidence type="ECO:0000313" key="10">
    <source>
        <dbReference type="Proteomes" id="UP000038045"/>
    </source>
</evidence>
<dbReference type="InterPro" id="IPR006026">
    <property type="entry name" value="Peptidase_Metallo"/>
</dbReference>
<evidence type="ECO:0000313" key="11">
    <source>
        <dbReference type="WBParaSite" id="PTRK_0001648700.1"/>
    </source>
</evidence>
<evidence type="ECO:0000256" key="4">
    <source>
        <dbReference type="ARBA" id="ARBA00022833"/>
    </source>
</evidence>